<gene>
    <name evidence="7" type="ORF">PMC74_26560</name>
</gene>
<evidence type="ECO:0000256" key="5">
    <source>
        <dbReference type="SAM" id="MobiDB-lite"/>
    </source>
</evidence>
<evidence type="ECO:0000256" key="1">
    <source>
        <dbReference type="ARBA" id="ARBA00001974"/>
    </source>
</evidence>
<dbReference type="SUPFAM" id="SSF56425">
    <property type="entry name" value="Succinate dehydrogenase/fumarate reductase flavoprotein, catalytic domain"/>
    <property type="match status" value="1"/>
</dbReference>
<dbReference type="Proteomes" id="UP001214301">
    <property type="component" value="Chromosome"/>
</dbReference>
<dbReference type="Gene3D" id="3.90.700.10">
    <property type="entry name" value="Succinate dehydrogenase/fumarate reductase flavoprotein, catalytic domain"/>
    <property type="match status" value="1"/>
</dbReference>
<sequence length="607" mass="64071">MSTITPLPPRWDQEVDLLVFGAGTAGMTTALMAKHHGLDVLLCEKTAAVGGISATSGGTTWVPGTTQSQRAGVPDSVADAATFLKAVVGERGGEALREAFLTSGPQAIDELERISEVKFVAAAAHPDYVSGPGAAFGGRALAPLAFDARLLGKDFARVRPPRPEFMGLGGMMVPRADLDALLSPFASLKNLSRTLSVVGRYCIDRLSHPRGTNLVMGNALVARLFYSLRQRNVTIRFETPLHDLIQENGKVVGAVVLHNGQPQRIRARRGVVMATGGVTRHPTLRKQLFPAAAQPLSLAPLTHTGDGIDRALKANAQLDNGHDSPGLWMPCSIRTSKDGYQAVWPHILLDRAKPGLIAVNRRGLRFVNESDSYHDFVMGMLADGSPTAHLICDEAFLRRYGLGLVMPLRTAANIASFVKAGYLVKASTLAELASKLKIDAEGLATTVNTYNASAAHGEDPAFNRGSSPMNRHNGDPQQTPNPCVRPLGEGPYYAVTVQPADLACSAGLSGNADGQVLDTQGQVIEGLYACGNDLASIFRGTYPGPGTTLGPAIVFGWRVARHAAGLEGAKRGMPGALHSRDAHGSSGVPGQGVKSSTPGAWGNDFNE</sequence>
<dbReference type="Gene3D" id="3.50.50.60">
    <property type="entry name" value="FAD/NAD(P)-binding domain"/>
    <property type="match status" value="2"/>
</dbReference>
<evidence type="ECO:0000256" key="2">
    <source>
        <dbReference type="ARBA" id="ARBA00022630"/>
    </source>
</evidence>
<keyword evidence="4" id="KW-0560">Oxidoreductase</keyword>
<dbReference type="InterPro" id="IPR050315">
    <property type="entry name" value="FAD-oxidoreductase_2"/>
</dbReference>
<evidence type="ECO:0000259" key="6">
    <source>
        <dbReference type="Pfam" id="PF00890"/>
    </source>
</evidence>
<keyword evidence="2" id="KW-0285">Flavoprotein</keyword>
<reference evidence="7 8" key="1">
    <citation type="journal article" date="2020" name="Front. Microbiol.">
        <title>Toward Biorecycling: Isolation of a Soil Bacterium That Grows on a Polyurethane Oligomer and Monomer.</title>
        <authorList>
            <person name="Espinosa M.J.C."/>
            <person name="Blanco A.C."/>
            <person name="Schmidgall T."/>
            <person name="Atanasoff-Kardjalieff A.K."/>
            <person name="Kappelmeyer U."/>
            <person name="Tischler D."/>
            <person name="Pieper D.H."/>
            <person name="Heipieper H.J."/>
            <person name="Eberlein C."/>
        </authorList>
    </citation>
    <scope>NUCLEOTIDE SEQUENCE [LARGE SCALE GENOMIC DNA]</scope>
    <source>
        <strain evidence="7 8">TDA1</strain>
    </source>
</reference>
<comment type="cofactor">
    <cofactor evidence="1">
        <name>FAD</name>
        <dbReference type="ChEBI" id="CHEBI:57692"/>
    </cofactor>
</comment>
<dbReference type="PANTHER" id="PTHR43400:SF10">
    <property type="entry name" value="3-OXOSTEROID 1-DEHYDROGENASE"/>
    <property type="match status" value="1"/>
</dbReference>
<dbReference type="EMBL" id="CP116669">
    <property type="protein sequence ID" value="WCI00269.1"/>
    <property type="molecule type" value="Genomic_DNA"/>
</dbReference>
<protein>
    <submittedName>
        <fullName evidence="7">FAD-dependent oxidoreductase</fullName>
    </submittedName>
</protein>
<dbReference type="SUPFAM" id="SSF51905">
    <property type="entry name" value="FAD/NAD(P)-binding domain"/>
    <property type="match status" value="1"/>
</dbReference>
<accession>A0ABY7R9U3</accession>
<name>A0ABY7R9U3_9PSED</name>
<evidence type="ECO:0000256" key="4">
    <source>
        <dbReference type="ARBA" id="ARBA00023002"/>
    </source>
</evidence>
<evidence type="ECO:0000313" key="8">
    <source>
        <dbReference type="Proteomes" id="UP001214301"/>
    </source>
</evidence>
<proteinExistence type="predicted"/>
<dbReference type="RefSeq" id="WP_227696617.1">
    <property type="nucleotide sequence ID" value="NZ_CP116669.1"/>
</dbReference>
<dbReference type="InterPro" id="IPR003953">
    <property type="entry name" value="FAD-dep_OxRdtase_2_FAD-bd"/>
</dbReference>
<feature type="region of interest" description="Disordered" evidence="5">
    <location>
        <begin position="571"/>
        <end position="607"/>
    </location>
</feature>
<organism evidence="7 8">
    <name type="scientific">Pseudomonas capeferrum</name>
    <dbReference type="NCBI Taxonomy" id="1495066"/>
    <lineage>
        <taxon>Bacteria</taxon>
        <taxon>Pseudomonadati</taxon>
        <taxon>Pseudomonadota</taxon>
        <taxon>Gammaproteobacteria</taxon>
        <taxon>Pseudomonadales</taxon>
        <taxon>Pseudomonadaceae</taxon>
        <taxon>Pseudomonas</taxon>
    </lineage>
</organism>
<evidence type="ECO:0000313" key="7">
    <source>
        <dbReference type="EMBL" id="WCI00269.1"/>
    </source>
</evidence>
<dbReference type="PANTHER" id="PTHR43400">
    <property type="entry name" value="FUMARATE REDUCTASE"/>
    <property type="match status" value="1"/>
</dbReference>
<evidence type="ECO:0000256" key="3">
    <source>
        <dbReference type="ARBA" id="ARBA00022827"/>
    </source>
</evidence>
<feature type="domain" description="FAD-dependent oxidoreductase 2 FAD-binding" evidence="6">
    <location>
        <begin position="16"/>
        <end position="549"/>
    </location>
</feature>
<keyword evidence="8" id="KW-1185">Reference proteome</keyword>
<dbReference type="InterPro" id="IPR027477">
    <property type="entry name" value="Succ_DH/fumarate_Rdtase_cat_sf"/>
</dbReference>
<dbReference type="Pfam" id="PF00890">
    <property type="entry name" value="FAD_binding_2"/>
    <property type="match status" value="1"/>
</dbReference>
<keyword evidence="3" id="KW-0274">FAD</keyword>
<dbReference type="InterPro" id="IPR036188">
    <property type="entry name" value="FAD/NAD-bd_sf"/>
</dbReference>